<sequence length="690" mass="72480">MPYFIIEDFRSGLDSRRLPVLSVPGSLLTLTNAHINRGGEIEKRLAFVNRMAFPANTFGLVSVGGTLYTFGSVASVTFPTGAPANLIYQRLEHPTGLEMTGVIHSTAFNGKPYAIASYSDGSIYHFYNGTRHLEFVEARARTSFTITGGTAGGMSATASFAVTGGINTATDRILFVRAGTLPIMNSAVQHNGNNASTAALIAASINSFVGSPDFTAVAVGNVVTITAVTAGSVFNGLALNTSLTGSFTIGSVVNFAGGVDNAIAALTVSGVPIMDEKILHTGNNATTALLVANAINEFNSAPEYRAVANGAVVNVLANDAGTANNSKVLTITNTGNVTTTPASTANFAGGLALITTPAGSETYLPSEYAKPSKSKLYSTAGSLLHFSEIEDALDINGTANAGFINLSTNAEGSERLTAIANYQNNLAVFSERTVQIWFVDVDPTLNQQLQVLNNTGAIAPRSVQEIGDSDVLYLSESGIRSIRARDASNAAFSTDIGNPVDELLLAEIRSSRIAARAAVAVLEPRDGRYMLAIGKKVYVFSFFPASKVSAWSVYELPFAITDWAIIGRRLYCRGDDSNLYLFGGQSGNEYDNSTVTAVIPFVAAQTPATSKEWQGLDLALQGVWTVQIATDPNNIDALQTVATVEETTMAKGNVAFQARSTHLAVKMTCAEQGAAKIGAVFIHYAGGSQG</sequence>
<gene>
    <name evidence="1" type="ORF">UFOVP156_22</name>
</gene>
<dbReference type="EMBL" id="LR798205">
    <property type="protein sequence ID" value="CAB5178664.1"/>
    <property type="molecule type" value="Genomic_DNA"/>
</dbReference>
<name>A0A6J7WDC7_9CAUD</name>
<evidence type="ECO:0000313" key="1">
    <source>
        <dbReference type="EMBL" id="CAB5178664.1"/>
    </source>
</evidence>
<accession>A0A6J7WDC7</accession>
<protein>
    <submittedName>
        <fullName evidence="1">Uncharacterized protein</fullName>
    </submittedName>
</protein>
<proteinExistence type="predicted"/>
<organism evidence="1">
    <name type="scientific">uncultured Caudovirales phage</name>
    <dbReference type="NCBI Taxonomy" id="2100421"/>
    <lineage>
        <taxon>Viruses</taxon>
        <taxon>Duplodnaviria</taxon>
        <taxon>Heunggongvirae</taxon>
        <taxon>Uroviricota</taxon>
        <taxon>Caudoviricetes</taxon>
        <taxon>Peduoviridae</taxon>
        <taxon>Maltschvirus</taxon>
        <taxon>Maltschvirus maltsch</taxon>
    </lineage>
</organism>
<reference evidence="1" key="1">
    <citation type="submission" date="2020-05" db="EMBL/GenBank/DDBJ databases">
        <authorList>
            <person name="Chiriac C."/>
            <person name="Salcher M."/>
            <person name="Ghai R."/>
            <person name="Kavagutti S V."/>
        </authorList>
    </citation>
    <scope>NUCLEOTIDE SEQUENCE</scope>
</reference>